<dbReference type="RefSeq" id="WP_117966678.1">
    <property type="nucleotide sequence ID" value="NZ_JAJEQM010000011.1"/>
</dbReference>
<comment type="caution">
    <text evidence="1">The sequence shown here is derived from an EMBL/GenBank/DDBJ whole genome shotgun (WGS) entry which is preliminary data.</text>
</comment>
<organism evidence="1 2">
    <name type="scientific">Hominilimicola fabiformis</name>
    <dbReference type="NCBI Taxonomy" id="2885356"/>
    <lineage>
        <taxon>Bacteria</taxon>
        <taxon>Bacillati</taxon>
        <taxon>Bacillota</taxon>
        <taxon>Clostridia</taxon>
        <taxon>Eubacteriales</taxon>
        <taxon>Oscillospiraceae</taxon>
        <taxon>Hominilimicola</taxon>
    </lineage>
</organism>
<accession>A0AAE3J9P7</accession>
<sequence length="67" mass="7651">MIYSNDDPMAILAMEIARTDNYGEYDSYDGETVCPVCGAFEPEHYYINDDEECIGCSECVRKSDVMY</sequence>
<evidence type="ECO:0000313" key="2">
    <source>
        <dbReference type="Proteomes" id="UP001198242"/>
    </source>
</evidence>
<protein>
    <submittedName>
        <fullName evidence="1">Uncharacterized protein</fullName>
    </submittedName>
</protein>
<gene>
    <name evidence="1" type="ORF">LKE05_08700</name>
</gene>
<name>A0AAE3J9P7_9FIRM</name>
<dbReference type="EMBL" id="JAJEQM010000011">
    <property type="protein sequence ID" value="MCC2210864.1"/>
    <property type="molecule type" value="Genomic_DNA"/>
</dbReference>
<evidence type="ECO:0000313" key="1">
    <source>
        <dbReference type="EMBL" id="MCC2210864.1"/>
    </source>
</evidence>
<dbReference type="SUPFAM" id="SSF54862">
    <property type="entry name" value="4Fe-4S ferredoxins"/>
    <property type="match status" value="1"/>
</dbReference>
<reference evidence="1 2" key="1">
    <citation type="submission" date="2021-10" db="EMBL/GenBank/DDBJ databases">
        <title>Anaerobic single-cell dispensing facilitates the cultivation of human gut bacteria.</title>
        <authorList>
            <person name="Afrizal A."/>
        </authorList>
    </citation>
    <scope>NUCLEOTIDE SEQUENCE [LARGE SCALE GENOMIC DNA]</scope>
    <source>
        <strain evidence="1 2">CLA-AA-H232</strain>
    </source>
</reference>
<keyword evidence="2" id="KW-1185">Reference proteome</keyword>
<dbReference type="AlphaFoldDB" id="A0AAE3J9P7"/>
<proteinExistence type="predicted"/>
<dbReference type="Proteomes" id="UP001198242">
    <property type="component" value="Unassembled WGS sequence"/>
</dbReference>